<dbReference type="PANTHER" id="PTHR35807">
    <property type="entry name" value="TRANSCRIPTIONAL REGULATOR REDD-RELATED"/>
    <property type="match status" value="1"/>
</dbReference>
<dbReference type="RefSeq" id="WP_203384091.1">
    <property type="nucleotide sequence ID" value="NZ_JAENHP010000042.1"/>
</dbReference>
<dbReference type="Pfam" id="PF13191">
    <property type="entry name" value="AAA_16"/>
    <property type="match status" value="1"/>
</dbReference>
<dbReference type="PROSITE" id="PS50005">
    <property type="entry name" value="TPR"/>
    <property type="match status" value="1"/>
</dbReference>
<dbReference type="InterPro" id="IPR001867">
    <property type="entry name" value="OmpR/PhoB-type_DNA-bd"/>
</dbReference>
<keyword evidence="9" id="KW-1185">Reference proteome</keyword>
<dbReference type="PROSITE" id="PS51755">
    <property type="entry name" value="OMPR_PHOB"/>
    <property type="match status" value="1"/>
</dbReference>
<dbReference type="EMBL" id="JAENHP010000042">
    <property type="protein sequence ID" value="MBM2623741.1"/>
    <property type="molecule type" value="Genomic_DNA"/>
</dbReference>
<dbReference type="CDD" id="cd15831">
    <property type="entry name" value="BTAD"/>
    <property type="match status" value="1"/>
</dbReference>
<dbReference type="SUPFAM" id="SSF48452">
    <property type="entry name" value="TPR-like"/>
    <property type="match status" value="2"/>
</dbReference>
<dbReference type="PRINTS" id="PR00364">
    <property type="entry name" value="DISEASERSIST"/>
</dbReference>
<gene>
    <name evidence="8" type="ORF">JIG36_50455</name>
</gene>
<dbReference type="InterPro" id="IPR016032">
    <property type="entry name" value="Sig_transdc_resp-reg_C-effctor"/>
</dbReference>
<dbReference type="SMART" id="SM00382">
    <property type="entry name" value="AAA"/>
    <property type="match status" value="1"/>
</dbReference>
<dbReference type="InterPro" id="IPR003593">
    <property type="entry name" value="AAA+_ATPase"/>
</dbReference>
<sequence>MPSVEPVEAGLRYRVLGPMEVGAGAADATPRAAKLRVALAALLLQTNAVVSVQALADELWAERPPRTATMTLQVYVSQLRRILEVMDPERGRDLLVTRTPGYLLLVDPDELDLVVFERLHRRGLDAARRGDDALAASLQRQALRLWRGPLLSDVPHGPILGATAVRMSELRLDALEHRVRADLHLGRHHALVSELRALTSEYALHEDLHAHLMVALYRSGRQADALRAFVDLRRAMVDELGIEPGPALRALHRQVLDGDPELLGLRDRAVVASVDTRHRADAVRLPPAAEFIGRDDVVSEVEAALAEIAAGRPGPACVGVHGMPGAGKSALALRIAHRAVTAFPDGRVIVDMRSPTGGPRSRSEAFAAFLRGTGVTGHLPTDDEELASAVRGLLERERILVVLDNVTSEGQVQPFLPATPGSAVVVTSRAPLTGIAGPASVRLGVLEPGPAARLFAATAGAEAVYDRSDEVSEVAALCGNLPIALLAAGRRVASEPGGDLTAYTAMLRSPESRWDQLRIHELDVRAVLLSGYAAATEPVRRAFRWLSQLPAGGFPPSVVAAVLDIDPAEAATVVHGLVDAQLLETLGTGRSARFRYHELLSVLARELLSTQDEPVAARTAFDRVWTVYLDLCRHADHLLSPGRSFWAGPGAGKRAAAIVGEEPLAWFAAERQSLIQLVGALFEAELWRPGWQLAESLGSYLEAVAAWGDWEATQQLAMDAAARLGDPVPRAVSLASLGDLAWQRRRYPEAEESYRRAAEIAEQSGLAQPLSRALVGLADLRLADGDHARARVLAERALSVSDTAGDLWGSCNALRSLAFGLLGDNRPDDALRAMMECAVLAGRLRHRRFEGFALAAAHRIATLDGRAGSEALEIQPGLWRLSN</sequence>
<dbReference type="Gene3D" id="1.10.10.10">
    <property type="entry name" value="Winged helix-like DNA-binding domain superfamily/Winged helix DNA-binding domain"/>
    <property type="match status" value="1"/>
</dbReference>
<evidence type="ECO:0000313" key="9">
    <source>
        <dbReference type="Proteomes" id="UP000632138"/>
    </source>
</evidence>
<dbReference type="InterPro" id="IPR019734">
    <property type="entry name" value="TPR_rpt"/>
</dbReference>
<dbReference type="Pfam" id="PF03704">
    <property type="entry name" value="BTAD"/>
    <property type="match status" value="1"/>
</dbReference>
<keyword evidence="5" id="KW-0802">TPR repeat</keyword>
<evidence type="ECO:0000256" key="2">
    <source>
        <dbReference type="ARBA" id="ARBA00023015"/>
    </source>
</evidence>
<dbReference type="InterPro" id="IPR005158">
    <property type="entry name" value="BTAD"/>
</dbReference>
<evidence type="ECO:0000256" key="1">
    <source>
        <dbReference type="ARBA" id="ARBA00005820"/>
    </source>
</evidence>
<accession>A0ABS2AVA9</accession>
<evidence type="ECO:0000313" key="8">
    <source>
        <dbReference type="EMBL" id="MBM2623741.1"/>
    </source>
</evidence>
<evidence type="ECO:0000256" key="5">
    <source>
        <dbReference type="PROSITE-ProRule" id="PRU00339"/>
    </source>
</evidence>
<evidence type="ECO:0000256" key="6">
    <source>
        <dbReference type="PROSITE-ProRule" id="PRU01091"/>
    </source>
</evidence>
<evidence type="ECO:0000256" key="3">
    <source>
        <dbReference type="ARBA" id="ARBA00023125"/>
    </source>
</evidence>
<dbReference type="SUPFAM" id="SSF52540">
    <property type="entry name" value="P-loop containing nucleoside triphosphate hydrolases"/>
    <property type="match status" value="1"/>
</dbReference>
<reference evidence="8 9" key="1">
    <citation type="submission" date="2021-01" db="EMBL/GenBank/DDBJ databases">
        <title>Actinoplanes sp. nov. LDG1-06 isolated from lichen.</title>
        <authorList>
            <person name="Saeng-In P."/>
            <person name="Phongsopitanun W."/>
            <person name="Kanchanasin P."/>
            <person name="Yuki M."/>
            <person name="Kudo T."/>
            <person name="Ohkuma M."/>
            <person name="Tanasupawat S."/>
        </authorList>
    </citation>
    <scope>NUCLEOTIDE SEQUENCE [LARGE SCALE GENOMIC DNA]</scope>
    <source>
        <strain evidence="8 9">LDG1-06</strain>
    </source>
</reference>
<dbReference type="InterPro" id="IPR036388">
    <property type="entry name" value="WH-like_DNA-bd_sf"/>
</dbReference>
<name>A0ABS2AVA9_9ACTN</name>
<comment type="similarity">
    <text evidence="1">Belongs to the AfsR/DnrI/RedD regulatory family.</text>
</comment>
<dbReference type="Pfam" id="PF00486">
    <property type="entry name" value="Trans_reg_C"/>
    <property type="match status" value="1"/>
</dbReference>
<keyword evidence="3 6" id="KW-0238">DNA-binding</keyword>
<dbReference type="SMART" id="SM00862">
    <property type="entry name" value="Trans_reg_C"/>
    <property type="match status" value="1"/>
</dbReference>
<dbReference type="PANTHER" id="PTHR35807:SF1">
    <property type="entry name" value="TRANSCRIPTIONAL REGULATOR REDD"/>
    <property type="match status" value="1"/>
</dbReference>
<dbReference type="SMART" id="SM00028">
    <property type="entry name" value="TPR"/>
    <property type="match status" value="2"/>
</dbReference>
<organism evidence="8 9">
    <name type="scientific">Paractinoplanes ovalisporus</name>
    <dbReference type="NCBI Taxonomy" id="2810368"/>
    <lineage>
        <taxon>Bacteria</taxon>
        <taxon>Bacillati</taxon>
        <taxon>Actinomycetota</taxon>
        <taxon>Actinomycetes</taxon>
        <taxon>Micromonosporales</taxon>
        <taxon>Micromonosporaceae</taxon>
        <taxon>Paractinoplanes</taxon>
    </lineage>
</organism>
<protein>
    <submittedName>
        <fullName evidence="8">Winged helix-turn-helix domain-containing protein</fullName>
    </submittedName>
</protein>
<evidence type="ECO:0000256" key="4">
    <source>
        <dbReference type="ARBA" id="ARBA00023163"/>
    </source>
</evidence>
<dbReference type="InterPro" id="IPR041664">
    <property type="entry name" value="AAA_16"/>
</dbReference>
<dbReference type="Gene3D" id="3.40.50.300">
    <property type="entry name" value="P-loop containing nucleotide triphosphate hydrolases"/>
    <property type="match status" value="1"/>
</dbReference>
<comment type="caution">
    <text evidence="8">The sequence shown here is derived from an EMBL/GenBank/DDBJ whole genome shotgun (WGS) entry which is preliminary data.</text>
</comment>
<dbReference type="InterPro" id="IPR011990">
    <property type="entry name" value="TPR-like_helical_dom_sf"/>
</dbReference>
<keyword evidence="2" id="KW-0805">Transcription regulation</keyword>
<keyword evidence="4" id="KW-0804">Transcription</keyword>
<dbReference type="InterPro" id="IPR051677">
    <property type="entry name" value="AfsR-DnrI-RedD_regulator"/>
</dbReference>
<dbReference type="SUPFAM" id="SSF46894">
    <property type="entry name" value="C-terminal effector domain of the bipartite response regulators"/>
    <property type="match status" value="1"/>
</dbReference>
<feature type="DNA-binding region" description="OmpR/PhoB-type" evidence="6">
    <location>
        <begin position="3"/>
        <end position="106"/>
    </location>
</feature>
<proteinExistence type="inferred from homology"/>
<feature type="repeat" description="TPR" evidence="5">
    <location>
        <begin position="731"/>
        <end position="764"/>
    </location>
</feature>
<dbReference type="Proteomes" id="UP000632138">
    <property type="component" value="Unassembled WGS sequence"/>
</dbReference>
<dbReference type="InterPro" id="IPR027417">
    <property type="entry name" value="P-loop_NTPase"/>
</dbReference>
<dbReference type="SMART" id="SM01043">
    <property type="entry name" value="BTAD"/>
    <property type="match status" value="1"/>
</dbReference>
<evidence type="ECO:0000259" key="7">
    <source>
        <dbReference type="PROSITE" id="PS51755"/>
    </source>
</evidence>
<feature type="domain" description="OmpR/PhoB-type" evidence="7">
    <location>
        <begin position="3"/>
        <end position="106"/>
    </location>
</feature>
<dbReference type="Gene3D" id="1.25.40.10">
    <property type="entry name" value="Tetratricopeptide repeat domain"/>
    <property type="match status" value="2"/>
</dbReference>